<evidence type="ECO:0000313" key="2">
    <source>
        <dbReference type="EMBL" id="VFK41242.1"/>
    </source>
</evidence>
<dbReference type="EMBL" id="CAADFT010000010">
    <property type="protein sequence ID" value="VFK41242.1"/>
    <property type="molecule type" value="Genomic_DNA"/>
</dbReference>
<gene>
    <name evidence="1" type="ORF">BECKTC1821D_GA0114238_100827</name>
    <name evidence="2" type="ORF">BECKTC1821E_GA0114239_101029</name>
    <name evidence="3" type="ORF">BECKTC1821F_GA0114240_101126</name>
</gene>
<sequence length="69" mass="7857">MTPDLCLGSRIHLVFRVDGRSIECRKSMISRVTEVVQKRLLSVDILSSNRNLANYPVFKGHFIIVKDSP</sequence>
<evidence type="ECO:0000313" key="3">
    <source>
        <dbReference type="EMBL" id="VFK56622.1"/>
    </source>
</evidence>
<evidence type="ECO:0000313" key="1">
    <source>
        <dbReference type="EMBL" id="VFK40020.1"/>
    </source>
</evidence>
<protein>
    <submittedName>
        <fullName evidence="2">Uncharacterized protein</fullName>
    </submittedName>
</protein>
<reference evidence="2" key="1">
    <citation type="submission" date="2019-02" db="EMBL/GenBank/DDBJ databases">
        <authorList>
            <person name="Gruber-Vodicka R. H."/>
            <person name="Seah K. B. B."/>
        </authorList>
    </citation>
    <scope>NUCLEOTIDE SEQUENCE</scope>
    <source>
        <strain evidence="1">BECK_BZ123</strain>
        <strain evidence="2">BECK_BZ125</strain>
        <strain evidence="3">BECK_BZ126</strain>
    </source>
</reference>
<dbReference type="AlphaFoldDB" id="A0A450YI49"/>
<accession>A0A450YI49</accession>
<proteinExistence type="predicted"/>
<dbReference type="EMBL" id="CAADFS010000008">
    <property type="protein sequence ID" value="VFK40020.1"/>
    <property type="molecule type" value="Genomic_DNA"/>
</dbReference>
<name>A0A450YI49_9GAMM</name>
<dbReference type="EMBL" id="CAADFW010000011">
    <property type="protein sequence ID" value="VFK56622.1"/>
    <property type="molecule type" value="Genomic_DNA"/>
</dbReference>
<organism evidence="2">
    <name type="scientific">Candidatus Kentrum sp. TC</name>
    <dbReference type="NCBI Taxonomy" id="2126339"/>
    <lineage>
        <taxon>Bacteria</taxon>
        <taxon>Pseudomonadati</taxon>
        <taxon>Pseudomonadota</taxon>
        <taxon>Gammaproteobacteria</taxon>
        <taxon>Candidatus Kentrum</taxon>
    </lineage>
</organism>